<organism evidence="2 3">
    <name type="scientific">Macrosiphum euphorbiae</name>
    <name type="common">potato aphid</name>
    <dbReference type="NCBI Taxonomy" id="13131"/>
    <lineage>
        <taxon>Eukaryota</taxon>
        <taxon>Metazoa</taxon>
        <taxon>Ecdysozoa</taxon>
        <taxon>Arthropoda</taxon>
        <taxon>Hexapoda</taxon>
        <taxon>Insecta</taxon>
        <taxon>Pterygota</taxon>
        <taxon>Neoptera</taxon>
        <taxon>Paraneoptera</taxon>
        <taxon>Hemiptera</taxon>
        <taxon>Sternorrhyncha</taxon>
        <taxon>Aphidomorpha</taxon>
        <taxon>Aphidoidea</taxon>
        <taxon>Aphididae</taxon>
        <taxon>Macrosiphini</taxon>
        <taxon>Macrosiphum</taxon>
    </lineage>
</organism>
<evidence type="ECO:0000313" key="2">
    <source>
        <dbReference type="EMBL" id="CAI6360245.1"/>
    </source>
</evidence>
<accession>A0AAV0WW35</accession>
<keyword evidence="3" id="KW-1185">Reference proteome</keyword>
<dbReference type="EMBL" id="CARXXK010000003">
    <property type="protein sequence ID" value="CAI6360245.1"/>
    <property type="molecule type" value="Genomic_DNA"/>
</dbReference>
<evidence type="ECO:0000313" key="3">
    <source>
        <dbReference type="Proteomes" id="UP001160148"/>
    </source>
</evidence>
<name>A0AAV0WW35_9HEMI</name>
<feature type="region of interest" description="Disordered" evidence="1">
    <location>
        <begin position="80"/>
        <end position="111"/>
    </location>
</feature>
<dbReference type="AlphaFoldDB" id="A0AAV0WW35"/>
<feature type="compositionally biased region" description="Basic residues" evidence="1">
    <location>
        <begin position="80"/>
        <end position="108"/>
    </location>
</feature>
<protein>
    <submittedName>
        <fullName evidence="2">Uncharacterized protein</fullName>
    </submittedName>
</protein>
<gene>
    <name evidence="2" type="ORF">MEUPH1_LOCUS15567</name>
</gene>
<sequence>MSAVDERRRWLRRRRRPPPRRWWGIADCSWQGARPAHNLRNRLRPSLAHAHAASMCVHGGGERPGAPKGSACVRIVVHHRRHRRRTHPTPPHHRLREPRGQLRRRRSRGPAVNSPIASIRFAVW</sequence>
<comment type="caution">
    <text evidence="2">The sequence shown here is derived from an EMBL/GenBank/DDBJ whole genome shotgun (WGS) entry which is preliminary data.</text>
</comment>
<proteinExistence type="predicted"/>
<evidence type="ECO:0000256" key="1">
    <source>
        <dbReference type="SAM" id="MobiDB-lite"/>
    </source>
</evidence>
<dbReference type="Proteomes" id="UP001160148">
    <property type="component" value="Unassembled WGS sequence"/>
</dbReference>
<reference evidence="2 3" key="1">
    <citation type="submission" date="2023-01" db="EMBL/GenBank/DDBJ databases">
        <authorList>
            <person name="Whitehead M."/>
        </authorList>
    </citation>
    <scope>NUCLEOTIDE SEQUENCE [LARGE SCALE GENOMIC DNA]</scope>
</reference>